<dbReference type="Gene3D" id="2.40.170.20">
    <property type="entry name" value="TonB-dependent receptor, beta-barrel domain"/>
    <property type="match status" value="1"/>
</dbReference>
<evidence type="ECO:0000313" key="5">
    <source>
        <dbReference type="Proteomes" id="UP000214673"/>
    </source>
</evidence>
<name>A0ABX3ZXN1_9RHOB</name>
<gene>
    <name evidence="4" type="ORF">CDV53_02790</name>
</gene>
<keyword evidence="2" id="KW-0472">Membrane</keyword>
<dbReference type="Proteomes" id="UP000214673">
    <property type="component" value="Unassembled WGS sequence"/>
</dbReference>
<keyword evidence="3" id="KW-0998">Cell outer membrane</keyword>
<dbReference type="EMBL" id="NIPV01000009">
    <property type="protein sequence ID" value="OWJ78719.1"/>
    <property type="molecule type" value="Genomic_DNA"/>
</dbReference>
<reference evidence="4 5" key="1">
    <citation type="submission" date="2016-11" db="EMBL/GenBank/DDBJ databases">
        <title>Comparison of Traditional DNA-DNA Hybridization with In Silico Genomic Analysis.</title>
        <authorList>
            <person name="Nicholson A.C."/>
            <person name="Sammons S."/>
            <person name="Humrighouse B.W."/>
            <person name="Graziano J."/>
            <person name="Lasker B."/>
            <person name="Whitney A.M."/>
            <person name="Mcquiston J.R."/>
        </authorList>
    </citation>
    <scope>NUCLEOTIDE SEQUENCE [LARGE SCALE GENOMIC DNA]</scope>
    <source>
        <strain evidence="4 5">H1892</strain>
    </source>
</reference>
<dbReference type="SUPFAM" id="SSF56935">
    <property type="entry name" value="Porins"/>
    <property type="match status" value="2"/>
</dbReference>
<comment type="caution">
    <text evidence="4">The sequence shown here is derived from an EMBL/GenBank/DDBJ whole genome shotgun (WGS) entry which is preliminary data.</text>
</comment>
<evidence type="ECO:0000256" key="3">
    <source>
        <dbReference type="ARBA" id="ARBA00023237"/>
    </source>
</evidence>
<organism evidence="4 5">
    <name type="scientific">Haematobacter missouriensis</name>
    <dbReference type="NCBI Taxonomy" id="366616"/>
    <lineage>
        <taxon>Bacteria</taxon>
        <taxon>Pseudomonadati</taxon>
        <taxon>Pseudomonadota</taxon>
        <taxon>Alphaproteobacteria</taxon>
        <taxon>Rhodobacterales</taxon>
        <taxon>Paracoccaceae</taxon>
        <taxon>Haematobacter</taxon>
    </lineage>
</organism>
<sequence>MTPLRPARLASINRGAEQPRVAGGVHRLPLTLLLLAGTALVSAETAQAQAARGGDLPNPLLTFSFSSSLHVSDNYNLSEDPSGTTTYLDNNLGLSYLSETDVQKLSLAASGVLRLANYPSDASNSGYQTDFDNQTLRFGYTLTGADSELTSSAYYNRSDIAFFDPFRLVQEDIDLEAQDLTSSDGYREMIRADVGFRTGMSGPLSFNAGLSAYKRNFLQTSDTSFDDNETYTATAGFGFLITPTTRLTLDGLYRDYSADDTEQTDRQTRSLSVGAAHEVGTGLTLNGSIGYQEIETEKTDLFGYRGTERLTGVIGSLGATQELTNGTVGISFDQSQNTAGSRSTLRVSRAMDLPSGSLALSLGASRGDSGKTTAVGSINYDHALENGSLSARLSQSVSTNSDDEEVEARNLLLRLSHDLTPVSGVSLSVSYADLNNLQDSGGDRTRSQIRAAYSHDLTQDWELSGGYEYTQLERPSGTAKENAVFLTIQRQFHFRP</sequence>
<dbReference type="InterPro" id="IPR036942">
    <property type="entry name" value="Beta-barrel_TonB_sf"/>
</dbReference>
<protein>
    <recommendedName>
        <fullName evidence="6">TIGR03016 family PEP-CTERM system-associated outer membrane protein</fullName>
    </recommendedName>
</protein>
<accession>A0ABX3ZXN1</accession>
<evidence type="ECO:0008006" key="6">
    <source>
        <dbReference type="Google" id="ProtNLM"/>
    </source>
</evidence>
<comment type="subcellular location">
    <subcellularLocation>
        <location evidence="1">Cell outer membrane</location>
    </subcellularLocation>
</comment>
<evidence type="ECO:0000256" key="1">
    <source>
        <dbReference type="ARBA" id="ARBA00004442"/>
    </source>
</evidence>
<proteinExistence type="predicted"/>
<dbReference type="RefSeq" id="WP_035746173.1">
    <property type="nucleotide sequence ID" value="NZ_CALUEG010000012.1"/>
</dbReference>
<evidence type="ECO:0000256" key="2">
    <source>
        <dbReference type="ARBA" id="ARBA00023136"/>
    </source>
</evidence>
<keyword evidence="5" id="KW-1185">Reference proteome</keyword>
<evidence type="ECO:0000313" key="4">
    <source>
        <dbReference type="EMBL" id="OWJ78719.1"/>
    </source>
</evidence>